<dbReference type="Proteomes" id="UP001062846">
    <property type="component" value="Chromosome 4"/>
</dbReference>
<organism evidence="1 2">
    <name type="scientific">Rhododendron molle</name>
    <name type="common">Chinese azalea</name>
    <name type="synonym">Azalea mollis</name>
    <dbReference type="NCBI Taxonomy" id="49168"/>
    <lineage>
        <taxon>Eukaryota</taxon>
        <taxon>Viridiplantae</taxon>
        <taxon>Streptophyta</taxon>
        <taxon>Embryophyta</taxon>
        <taxon>Tracheophyta</taxon>
        <taxon>Spermatophyta</taxon>
        <taxon>Magnoliopsida</taxon>
        <taxon>eudicotyledons</taxon>
        <taxon>Gunneridae</taxon>
        <taxon>Pentapetalae</taxon>
        <taxon>asterids</taxon>
        <taxon>Ericales</taxon>
        <taxon>Ericaceae</taxon>
        <taxon>Ericoideae</taxon>
        <taxon>Rhodoreae</taxon>
        <taxon>Rhododendron</taxon>
    </lineage>
</organism>
<gene>
    <name evidence="1" type="ORF">RHMOL_Rhmol04G0180900</name>
</gene>
<protein>
    <submittedName>
        <fullName evidence="1">Uncharacterized protein</fullName>
    </submittedName>
</protein>
<sequence>MVSMTSLCDGIHTISTNKIEGNAHPLLRRVNKIALAKKPSSLKVPVPHAIFWPSSCCPVPLRFSFFKYLFADSQDKTFSHNTSPLILKNKYLFLLAEQFLAIILSSLVDTIN</sequence>
<name>A0ACC0P3H7_RHOML</name>
<keyword evidence="2" id="KW-1185">Reference proteome</keyword>
<dbReference type="EMBL" id="CM046391">
    <property type="protein sequence ID" value="KAI8559532.1"/>
    <property type="molecule type" value="Genomic_DNA"/>
</dbReference>
<evidence type="ECO:0000313" key="1">
    <source>
        <dbReference type="EMBL" id="KAI8559532.1"/>
    </source>
</evidence>
<reference evidence="1" key="1">
    <citation type="submission" date="2022-02" db="EMBL/GenBank/DDBJ databases">
        <title>Plant Genome Project.</title>
        <authorList>
            <person name="Zhang R.-G."/>
        </authorList>
    </citation>
    <scope>NUCLEOTIDE SEQUENCE</scope>
    <source>
        <strain evidence="1">AT1</strain>
    </source>
</reference>
<accession>A0ACC0P3H7</accession>
<comment type="caution">
    <text evidence="1">The sequence shown here is derived from an EMBL/GenBank/DDBJ whole genome shotgun (WGS) entry which is preliminary data.</text>
</comment>
<proteinExistence type="predicted"/>
<evidence type="ECO:0000313" key="2">
    <source>
        <dbReference type="Proteomes" id="UP001062846"/>
    </source>
</evidence>